<sequence>MARSTKLPGGESDGDSSSYSSDESVSGLSNEVNGEHEHLSINKGKRCEFEEETRSSFPKSLRGSSTGSTSTELGEIQQSVQRLRAQRTHVERLSKRNEELERQIAQQKAEKETLQREVITLRGTEQENVAYLQSIKLLERRARGLEEACCVKKRELKSAAEKRACVEQECDQLRQDIQHAQQDHEEEVKIFRDKLKTLSQHIEQLEHTHGVQSEDRKRIERHWKQKMKAAARAHSHTADTFQQQLEQSCKETGKLTTEVRGLEEQVQKLLATTVRQTTVIEECDRVISETRAQFHQAQHNWEEQLQLSCELGAKTQRLEAQVTSFKLTKGSETVELEKHVKLLQTKLVQSEDQLQVAKEALRGKEKEIEVMQRAYVTRDQNRLHTDEVESKYSLPRFSARRLTPSWSAESR</sequence>
<evidence type="ECO:0000313" key="3">
    <source>
        <dbReference type="EnsemblProtists" id="Phyra86005"/>
    </source>
</evidence>
<feature type="region of interest" description="Disordered" evidence="2">
    <location>
        <begin position="1"/>
        <end position="86"/>
    </location>
</feature>
<dbReference type="eggNOG" id="ENOG502SFKV">
    <property type="taxonomic scope" value="Eukaryota"/>
</dbReference>
<dbReference type="HOGENOM" id="CLU_669929_0_0_1"/>
<dbReference type="VEuPathDB" id="FungiDB:KRP22_3132"/>
<reference evidence="3" key="2">
    <citation type="submission" date="2015-06" db="UniProtKB">
        <authorList>
            <consortium name="EnsemblProtists"/>
        </authorList>
    </citation>
    <scope>IDENTIFICATION</scope>
    <source>
        <strain evidence="3">Pr102</strain>
    </source>
</reference>
<feature type="compositionally biased region" description="Low complexity" evidence="2">
    <location>
        <begin position="15"/>
        <end position="29"/>
    </location>
</feature>
<dbReference type="OMA" id="HWKQKMK"/>
<dbReference type="VEuPathDB" id="FungiDB:KRP23_3630"/>
<dbReference type="InParanoid" id="H3H5S5"/>
<feature type="coiled-coil region" evidence="1">
    <location>
        <begin position="340"/>
        <end position="374"/>
    </location>
</feature>
<dbReference type="EnsemblProtists" id="Phyra86005">
    <property type="protein sequence ID" value="Phyra86005"/>
    <property type="gene ID" value="Phyra86005"/>
</dbReference>
<organism evidence="3 4">
    <name type="scientific">Phytophthora ramorum</name>
    <name type="common">Sudden oak death agent</name>
    <dbReference type="NCBI Taxonomy" id="164328"/>
    <lineage>
        <taxon>Eukaryota</taxon>
        <taxon>Sar</taxon>
        <taxon>Stramenopiles</taxon>
        <taxon>Oomycota</taxon>
        <taxon>Peronosporomycetes</taxon>
        <taxon>Peronosporales</taxon>
        <taxon>Peronosporaceae</taxon>
        <taxon>Phytophthora</taxon>
    </lineage>
</organism>
<protein>
    <submittedName>
        <fullName evidence="3">Uncharacterized protein</fullName>
    </submittedName>
</protein>
<keyword evidence="4" id="KW-1185">Reference proteome</keyword>
<feature type="compositionally biased region" description="Low complexity" evidence="2">
    <location>
        <begin position="60"/>
        <end position="75"/>
    </location>
</feature>
<evidence type="ECO:0000256" key="1">
    <source>
        <dbReference type="SAM" id="Coils"/>
    </source>
</evidence>
<keyword evidence="1" id="KW-0175">Coiled coil</keyword>
<dbReference type="AlphaFoldDB" id="H3H5S5"/>
<reference evidence="4" key="1">
    <citation type="journal article" date="2006" name="Science">
        <title>Phytophthora genome sequences uncover evolutionary origins and mechanisms of pathogenesis.</title>
        <authorList>
            <person name="Tyler B.M."/>
            <person name="Tripathy S."/>
            <person name="Zhang X."/>
            <person name="Dehal P."/>
            <person name="Jiang R.H."/>
            <person name="Aerts A."/>
            <person name="Arredondo F.D."/>
            <person name="Baxter L."/>
            <person name="Bensasson D."/>
            <person name="Beynon J.L."/>
            <person name="Chapman J."/>
            <person name="Damasceno C.M."/>
            <person name="Dorrance A.E."/>
            <person name="Dou D."/>
            <person name="Dickerman A.W."/>
            <person name="Dubchak I.L."/>
            <person name="Garbelotto M."/>
            <person name="Gijzen M."/>
            <person name="Gordon S.G."/>
            <person name="Govers F."/>
            <person name="Grunwald N.J."/>
            <person name="Huang W."/>
            <person name="Ivors K.L."/>
            <person name="Jones R.W."/>
            <person name="Kamoun S."/>
            <person name="Krampis K."/>
            <person name="Lamour K.H."/>
            <person name="Lee M.K."/>
            <person name="McDonald W.H."/>
            <person name="Medina M."/>
            <person name="Meijer H.J."/>
            <person name="Nordberg E.K."/>
            <person name="Maclean D.J."/>
            <person name="Ospina-Giraldo M.D."/>
            <person name="Morris P.F."/>
            <person name="Phuntumart V."/>
            <person name="Putnam N.H."/>
            <person name="Rash S."/>
            <person name="Rose J.K."/>
            <person name="Sakihama Y."/>
            <person name="Salamov A.A."/>
            <person name="Savidor A."/>
            <person name="Scheuring C.F."/>
            <person name="Smith B.M."/>
            <person name="Sobral B.W."/>
            <person name="Terry A."/>
            <person name="Torto-Alalibo T.A."/>
            <person name="Win J."/>
            <person name="Xu Z."/>
            <person name="Zhang H."/>
            <person name="Grigoriev I.V."/>
            <person name="Rokhsar D.S."/>
            <person name="Boore J.L."/>
        </authorList>
    </citation>
    <scope>NUCLEOTIDE SEQUENCE [LARGE SCALE GENOMIC DNA]</scope>
    <source>
        <strain evidence="4">Pr102</strain>
    </source>
</reference>
<feature type="compositionally biased region" description="Basic and acidic residues" evidence="2">
    <location>
        <begin position="33"/>
        <end position="54"/>
    </location>
</feature>
<dbReference type="Proteomes" id="UP000005238">
    <property type="component" value="Unassembled WGS sequence"/>
</dbReference>
<evidence type="ECO:0000256" key="2">
    <source>
        <dbReference type="SAM" id="MobiDB-lite"/>
    </source>
</evidence>
<proteinExistence type="predicted"/>
<name>H3H5S5_PHYRM</name>
<accession>H3H5S5</accession>
<evidence type="ECO:0000313" key="4">
    <source>
        <dbReference type="Proteomes" id="UP000005238"/>
    </source>
</evidence>
<dbReference type="EMBL" id="DS566405">
    <property type="status" value="NOT_ANNOTATED_CDS"/>
    <property type="molecule type" value="Genomic_DNA"/>
</dbReference>